<name>A0A498SV17_ACAVI</name>
<organism evidence="1 2">
    <name type="scientific">Acanthocheilonema viteae</name>
    <name type="common">Filarial nematode worm</name>
    <name type="synonym">Dipetalonema viteae</name>
    <dbReference type="NCBI Taxonomy" id="6277"/>
    <lineage>
        <taxon>Eukaryota</taxon>
        <taxon>Metazoa</taxon>
        <taxon>Ecdysozoa</taxon>
        <taxon>Nematoda</taxon>
        <taxon>Chromadorea</taxon>
        <taxon>Rhabditida</taxon>
        <taxon>Spirurina</taxon>
        <taxon>Spiruromorpha</taxon>
        <taxon>Filarioidea</taxon>
        <taxon>Onchocercidae</taxon>
        <taxon>Acanthocheilonema</taxon>
    </lineage>
</organism>
<dbReference type="EMBL" id="UPTC01001833">
    <property type="protein sequence ID" value="VBB32630.1"/>
    <property type="molecule type" value="Genomic_DNA"/>
</dbReference>
<dbReference type="AlphaFoldDB" id="A0A498SV17"/>
<evidence type="ECO:0000313" key="2">
    <source>
        <dbReference type="Proteomes" id="UP000276991"/>
    </source>
</evidence>
<protein>
    <submittedName>
        <fullName evidence="1">Uncharacterized protein</fullName>
    </submittedName>
</protein>
<reference evidence="1 2" key="1">
    <citation type="submission" date="2018-08" db="EMBL/GenBank/DDBJ databases">
        <authorList>
            <person name="Laetsch R D."/>
            <person name="Stevens L."/>
            <person name="Kumar S."/>
            <person name="Blaxter L. M."/>
        </authorList>
    </citation>
    <scope>NUCLEOTIDE SEQUENCE [LARGE SCALE GENOMIC DNA]</scope>
</reference>
<accession>A0A498SV17</accession>
<sequence length="167" mass="18491">MYARDGWDGCTLQLANDSLKLPLRPLMRPLIQKKHTVVEAAVLQPVRCPARCTVPVKCGGFEIYIELMSGSGDEMGPLNKDTFLEGSEGKRGMAWHSLGQLLLECASRRLSIVDMSRSFVLPHAVLLSLLIPSPILDLSCFILSHDQVLTFLMNSYRALGFPVIFTS</sequence>
<keyword evidence="2" id="KW-1185">Reference proteome</keyword>
<evidence type="ECO:0000313" key="1">
    <source>
        <dbReference type="EMBL" id="VBB32630.1"/>
    </source>
</evidence>
<dbReference type="Proteomes" id="UP000276991">
    <property type="component" value="Unassembled WGS sequence"/>
</dbReference>
<gene>
    <name evidence="1" type="ORF">NAV_LOCUS7421</name>
</gene>
<proteinExistence type="predicted"/>